<dbReference type="EMBL" id="UINC01055411">
    <property type="protein sequence ID" value="SVB74255.1"/>
    <property type="molecule type" value="Genomic_DNA"/>
</dbReference>
<protein>
    <recommendedName>
        <fullName evidence="4">Heptosyltransferase</fullName>
    </recommendedName>
</protein>
<keyword evidence="2" id="KW-0808">Transferase</keyword>
<keyword evidence="1" id="KW-0328">Glycosyltransferase</keyword>
<dbReference type="GO" id="GO:0009244">
    <property type="term" value="P:lipopolysaccharide core region biosynthetic process"/>
    <property type="evidence" value="ECO:0007669"/>
    <property type="project" value="TreeGrafter"/>
</dbReference>
<gene>
    <name evidence="3" type="ORF">METZ01_LOCUS227109</name>
</gene>
<dbReference type="AlphaFoldDB" id="A0A382GHN9"/>
<dbReference type="GO" id="GO:0005829">
    <property type="term" value="C:cytosol"/>
    <property type="evidence" value="ECO:0007669"/>
    <property type="project" value="TreeGrafter"/>
</dbReference>
<organism evidence="3">
    <name type="scientific">marine metagenome</name>
    <dbReference type="NCBI Taxonomy" id="408172"/>
    <lineage>
        <taxon>unclassified sequences</taxon>
        <taxon>metagenomes</taxon>
        <taxon>ecological metagenomes</taxon>
    </lineage>
</organism>
<dbReference type="CDD" id="cd03789">
    <property type="entry name" value="GT9_LPS_heptosyltransferase"/>
    <property type="match status" value="1"/>
</dbReference>
<proteinExistence type="predicted"/>
<dbReference type="Pfam" id="PF01075">
    <property type="entry name" value="Glyco_transf_9"/>
    <property type="match status" value="1"/>
</dbReference>
<evidence type="ECO:0008006" key="4">
    <source>
        <dbReference type="Google" id="ProtNLM"/>
    </source>
</evidence>
<reference evidence="3" key="1">
    <citation type="submission" date="2018-05" db="EMBL/GenBank/DDBJ databases">
        <authorList>
            <person name="Lanie J.A."/>
            <person name="Ng W.-L."/>
            <person name="Kazmierczak K.M."/>
            <person name="Andrzejewski T.M."/>
            <person name="Davidsen T.M."/>
            <person name="Wayne K.J."/>
            <person name="Tettelin H."/>
            <person name="Glass J.I."/>
            <person name="Rusch D."/>
            <person name="Podicherti R."/>
            <person name="Tsui H.-C.T."/>
            <person name="Winkler M.E."/>
        </authorList>
    </citation>
    <scope>NUCLEOTIDE SEQUENCE</scope>
</reference>
<dbReference type="PANTHER" id="PTHR30160">
    <property type="entry name" value="TETRAACYLDISACCHARIDE 4'-KINASE-RELATED"/>
    <property type="match status" value="1"/>
</dbReference>
<name>A0A382GHN9_9ZZZZ</name>
<dbReference type="InterPro" id="IPR002201">
    <property type="entry name" value="Glyco_trans_9"/>
</dbReference>
<accession>A0A382GHN9</accession>
<evidence type="ECO:0000256" key="2">
    <source>
        <dbReference type="ARBA" id="ARBA00022679"/>
    </source>
</evidence>
<evidence type="ECO:0000256" key="1">
    <source>
        <dbReference type="ARBA" id="ARBA00022676"/>
    </source>
</evidence>
<dbReference type="GO" id="GO:0008713">
    <property type="term" value="F:ADP-heptose-lipopolysaccharide heptosyltransferase activity"/>
    <property type="evidence" value="ECO:0007669"/>
    <property type="project" value="TreeGrafter"/>
</dbReference>
<sequence length="312" mass="34964">MSKAIVIIKSMGIGDLCILISSIQAISKKITKPVTILAQKNTHAYAILKHDPHVEEVIEFDSKEIKGFFNIIKKIKPKQFDQSYIFSDSIRFYLISKLSGIKENFHYNFFSKKGKNFFKTAKEFTEKTLNTKIDSSSKIYVNKNDVENAKNKYNITDETKNIVCGISASGPTKRWDINNYIKLFEILNLKFKCKFFLAGGPDDEDLIKKVMNSSIGKNCISFAAMDIAETIPIIATCKYCISNDTGFGHISAGLGLQSLMLFIDSPPIAYGMYTKNISILVPEGETIETTTHDTLGTISVDEVLKNALELMN</sequence>
<dbReference type="Gene3D" id="3.40.50.2000">
    <property type="entry name" value="Glycogen Phosphorylase B"/>
    <property type="match status" value="2"/>
</dbReference>
<dbReference type="InterPro" id="IPR051199">
    <property type="entry name" value="LPS_LOS_Heptosyltrfase"/>
</dbReference>
<evidence type="ECO:0000313" key="3">
    <source>
        <dbReference type="EMBL" id="SVB74255.1"/>
    </source>
</evidence>
<dbReference type="SUPFAM" id="SSF53756">
    <property type="entry name" value="UDP-Glycosyltransferase/glycogen phosphorylase"/>
    <property type="match status" value="1"/>
</dbReference>